<dbReference type="SUPFAM" id="SSF49899">
    <property type="entry name" value="Concanavalin A-like lectins/glucanases"/>
    <property type="match status" value="1"/>
</dbReference>
<dbReference type="InterPro" id="IPR018392">
    <property type="entry name" value="LysM"/>
</dbReference>
<dbReference type="CDD" id="cd00118">
    <property type="entry name" value="LysM"/>
    <property type="match status" value="1"/>
</dbReference>
<dbReference type="Pfam" id="PF01476">
    <property type="entry name" value="LysM"/>
    <property type="match status" value="1"/>
</dbReference>
<dbReference type="Gene3D" id="2.60.120.200">
    <property type="match status" value="1"/>
</dbReference>
<feature type="signal peptide" evidence="2">
    <location>
        <begin position="1"/>
        <end position="20"/>
    </location>
</feature>
<evidence type="ECO:0000256" key="1">
    <source>
        <dbReference type="SAM" id="MobiDB-lite"/>
    </source>
</evidence>
<name>A0ABR0EQ05_ZASCE</name>
<dbReference type="InterPro" id="IPR036779">
    <property type="entry name" value="LysM_dom_sf"/>
</dbReference>
<evidence type="ECO:0000259" key="3">
    <source>
        <dbReference type="PROSITE" id="PS51762"/>
    </source>
</evidence>
<dbReference type="Proteomes" id="UP001305779">
    <property type="component" value="Unassembled WGS sequence"/>
</dbReference>
<dbReference type="Pfam" id="PF00722">
    <property type="entry name" value="Glyco_hydro_16"/>
    <property type="match status" value="1"/>
</dbReference>
<sequence>MAKLRYIAASLALGTSLVQAQGPCNPLKTSCPPLPGFTQGFTNDFTERPNIPSDWIIADYADHLLSFGENGLEFRLTKGTDAPYIWTKNYLHYGKVEVTLQSAPGIGVVSSAVLMSDTHDEIDWEWSGNDFAYNVPTIQTNYFGKGVTGNWDRGTQPQVGKNMSQNIMTYTIDWKPESITWSIDGSIIRTHYAKDSDNDQYQYPQSPSRFHLGVWDAGNEGNAWYTVQWAGGHTDLTKFPYSMFVKSVSITPYKSCGQYNYTDTSGSSDSIDCFNISSSLNSTLPGSGTGTGTLPTRTGGPSHTCSAAAPENTQPGTSAGCAKYYTVKSGDSCDSIAKAAGIDVDDLLDWNPQADDKCWNLWANYAICVSPPGHCDASGKPIPQTTADGLSLTTATIKYTSTITVLKCASTITNCPAASKTVPVVSTTVTQFTTVCPVSEVESISSVAAGGDLPVGATPLPGGEAPSYATPTAIPTEDVDEVPEPPPAYEDDEDVPPPGLTTKVMTTVYTTICPEESTITTHGSVVTSTGSKLTTSTITSTITKTLPIESVGTTLPPGYTTSDVTTVYTTICPVESTITTQGTTSSYEITCDADYVGGDLKYIDCGADKNPKEACAKECAKTAGCKGFSVVGYHCYLKKTLYPLKKYGGCVAGKLVEGPLYAASIDDVHQLKFFYVGLFLFLQYQAVRNEEHHANPAFL</sequence>
<evidence type="ECO:0000259" key="4">
    <source>
        <dbReference type="PROSITE" id="PS51782"/>
    </source>
</evidence>
<dbReference type="PROSITE" id="PS51782">
    <property type="entry name" value="LYSM"/>
    <property type="match status" value="1"/>
</dbReference>
<dbReference type="Gene3D" id="3.10.350.10">
    <property type="entry name" value="LysM domain"/>
    <property type="match status" value="1"/>
</dbReference>
<evidence type="ECO:0000313" key="5">
    <source>
        <dbReference type="EMBL" id="KAK4503336.1"/>
    </source>
</evidence>
<proteinExistence type="predicted"/>
<dbReference type="InterPro" id="IPR050546">
    <property type="entry name" value="Glycosyl_Hydrlase_16"/>
</dbReference>
<dbReference type="SMART" id="SM00257">
    <property type="entry name" value="LysM"/>
    <property type="match status" value="1"/>
</dbReference>
<accession>A0ABR0EQ05</accession>
<organism evidence="5 6">
    <name type="scientific">Zasmidium cellare</name>
    <name type="common">Wine cellar mold</name>
    <name type="synonym">Racodium cellare</name>
    <dbReference type="NCBI Taxonomy" id="395010"/>
    <lineage>
        <taxon>Eukaryota</taxon>
        <taxon>Fungi</taxon>
        <taxon>Dikarya</taxon>
        <taxon>Ascomycota</taxon>
        <taxon>Pezizomycotina</taxon>
        <taxon>Dothideomycetes</taxon>
        <taxon>Dothideomycetidae</taxon>
        <taxon>Mycosphaerellales</taxon>
        <taxon>Mycosphaerellaceae</taxon>
        <taxon>Zasmidium</taxon>
    </lineage>
</organism>
<dbReference type="PANTHER" id="PTHR10963">
    <property type="entry name" value="GLYCOSYL HYDROLASE-RELATED"/>
    <property type="match status" value="1"/>
</dbReference>
<feature type="domain" description="GH16" evidence="3">
    <location>
        <begin position="27"/>
        <end position="256"/>
    </location>
</feature>
<protein>
    <submittedName>
        <fullName evidence="5">Uncharacterized protein</fullName>
    </submittedName>
</protein>
<dbReference type="SUPFAM" id="SSF54106">
    <property type="entry name" value="LysM domain"/>
    <property type="match status" value="1"/>
</dbReference>
<keyword evidence="6" id="KW-1185">Reference proteome</keyword>
<dbReference type="PROSITE" id="PS51762">
    <property type="entry name" value="GH16_2"/>
    <property type="match status" value="1"/>
</dbReference>
<keyword evidence="2" id="KW-0732">Signal</keyword>
<evidence type="ECO:0000256" key="2">
    <source>
        <dbReference type="SAM" id="SignalP"/>
    </source>
</evidence>
<dbReference type="InterPro" id="IPR013320">
    <property type="entry name" value="ConA-like_dom_sf"/>
</dbReference>
<dbReference type="InterPro" id="IPR000757">
    <property type="entry name" value="Beta-glucanase-like"/>
</dbReference>
<reference evidence="5 6" key="1">
    <citation type="journal article" date="2023" name="G3 (Bethesda)">
        <title>A chromosome-level genome assembly of Zasmidium syzygii isolated from banana leaves.</title>
        <authorList>
            <person name="van Westerhoven A.C."/>
            <person name="Mehrabi R."/>
            <person name="Talebi R."/>
            <person name="Steentjes M.B.F."/>
            <person name="Corcolon B."/>
            <person name="Chong P.A."/>
            <person name="Kema G.H.J."/>
            <person name="Seidl M.F."/>
        </authorList>
    </citation>
    <scope>NUCLEOTIDE SEQUENCE [LARGE SCALE GENOMIC DNA]</scope>
    <source>
        <strain evidence="5 6">P124</strain>
    </source>
</reference>
<feature type="domain" description="LysM" evidence="4">
    <location>
        <begin position="323"/>
        <end position="369"/>
    </location>
</feature>
<feature type="compositionally biased region" description="Acidic residues" evidence="1">
    <location>
        <begin position="477"/>
        <end position="495"/>
    </location>
</feature>
<dbReference type="EMBL" id="JAXOVC010000003">
    <property type="protein sequence ID" value="KAK4503336.1"/>
    <property type="molecule type" value="Genomic_DNA"/>
</dbReference>
<comment type="caution">
    <text evidence="5">The sequence shown here is derived from an EMBL/GenBank/DDBJ whole genome shotgun (WGS) entry which is preliminary data.</text>
</comment>
<evidence type="ECO:0000313" key="6">
    <source>
        <dbReference type="Proteomes" id="UP001305779"/>
    </source>
</evidence>
<dbReference type="PANTHER" id="PTHR10963:SF68">
    <property type="entry name" value="GLYCOSIDASE CRH1-RELATED"/>
    <property type="match status" value="1"/>
</dbReference>
<gene>
    <name evidence="5" type="ORF">PRZ48_004251</name>
</gene>
<feature type="chain" id="PRO_5046893185" evidence="2">
    <location>
        <begin position="21"/>
        <end position="699"/>
    </location>
</feature>
<feature type="region of interest" description="Disordered" evidence="1">
    <location>
        <begin position="455"/>
        <end position="498"/>
    </location>
</feature>